<keyword evidence="7" id="KW-0788">Thiol protease</keyword>
<feature type="region of interest" description="Disordered" evidence="8">
    <location>
        <begin position="42"/>
        <end position="155"/>
    </location>
</feature>
<comment type="catalytic activity">
    <reaction evidence="1">
        <text>Thiol-dependent hydrolysis of ester, thioester, amide, peptide and isopeptide bonds formed by the C-terminal Gly of ubiquitin (a 76-residue protein attached to proteins as an intracellular targeting signal).</text>
        <dbReference type="EC" id="3.4.19.12"/>
    </reaction>
</comment>
<dbReference type="InterPro" id="IPR028889">
    <property type="entry name" value="USP"/>
</dbReference>
<dbReference type="InterPro" id="IPR001394">
    <property type="entry name" value="Peptidase_C19_UCH"/>
</dbReference>
<feature type="domain" description="USP" evidence="10">
    <location>
        <begin position="201"/>
        <end position="549"/>
    </location>
</feature>
<evidence type="ECO:0000256" key="5">
    <source>
        <dbReference type="ARBA" id="ARBA00022786"/>
    </source>
</evidence>
<evidence type="ECO:0000313" key="12">
    <source>
        <dbReference type="EMBL" id="TNY21627.1"/>
    </source>
</evidence>
<dbReference type="SUPFAM" id="SSF54236">
    <property type="entry name" value="Ubiquitin-like"/>
    <property type="match status" value="1"/>
</dbReference>
<sequence>MPPKKKPRTADTISSDLSASFAALSPNKLRPDRLPQDSLYRAYGLAGPRQPTDQPPASILHRTCPNRWMSSPPPPPPPLGPPSSEPPAPEVLVLDSADDDDDIQDPDADDAPTKPGKIIIKVKKPKGKGKGKGKGQATTSDGPHHGDGKPCAPDTCQNNPRCLNWLGQDKWEKDSKARKDFRKAAGLPEDPTNDRDPDTPVGLRNLGATCYANSFLQVWYRDTKFREGVYSCLPPSNGNLEASPVFQLQVLFAFLQSSQQAVYDPDPLVEALKIKRTEQQDAQEFSKLFLGLLDYEFKKQAKRAEVEGGDGKIGRIVEEQFEGKMTYGTQCLHCKTKSERTSSFLELEVNLTKQCKLEDRIAASFDKERLDGDNQYLCERCDAKRDAVRYSYLTALPPVLHFSILRFVFSHKDFSRSKSQHAISYPLSLDMGQFLPPEPTTTTTGGGSARPTGVWYDLKGVLMHKGQSAHHGHYVAQVYDEDKAKWFLFDDEAVSPIEDLNTPTVHDEDDDPVVDNKKKKKLAAGFTRGADGSILPKSKDAYMLIYTRRDSSSSSSPTSGPSPSAAAATAAAPPSPPSLAQATVERLDAAYRADVDAYERKKADVEKRFDEVREGKRSVYRVWDVEEEDEEAFLVDKSELRRWLEDGLKVRQPASGDKGKGREGEDTNGDVEMVSAATAAGKEEGKELAKEEGRADEDVAMADEDDGPGTPAEPPQSTLGAQLVSASKAVTTTNGLSNRKDKGKGKAIDQDEQEDLPHPSELRGSTSPVGGQVNGAGAVEDEVKRISNEAVVCEHGRADPRRAEQMKRVSQLGVMALRDLGVAIEPELMVPRDLCRDCVGGLAADHLYAIEHPKRVKECDAANVDRGPQHKSLFLSKAWTLDWRKPNPKMHVKGALADPSPSDEPYGSDILCPHGGLQPDAKRRAVVMLDAIKVIERVFPGWKPVDPDSCSICEDQYMAESGNNEELKKQHALEKRMVKSIAAGSQMKLTGLRLPIGSDPTFDNVVPKEWVRVWNNWVRHAPGQSPRPGKLDNSRFTCKHGKLCLDLPLEVENPRNVEIVPPKEWALFEKIYDAGPRINIWSTARNGAEPDSDPPVCDECLEESRKTFSTAELRVVRLADSDFDEQGNRKPRESDSPEVERKPSPPPPRRSVIGERQSRRIANKDNVAFAKSSRFIQMAKGDLVKDLKLKVEEETSIPFAAQRLFFKTLELDEASASVEELGIAAGDTIEVYGVDTNIDVDQLDDNPDQGRRSRGSTKRKREEGFGGTGLFGFEHALDGVDEADAEAIRRAVAENAAEDGGGANGAGGSGSSSVRMDEDGVVKCPTCTFDNAVGMQLCEMCGSALSG</sequence>
<dbReference type="InterPro" id="IPR006615">
    <property type="entry name" value="Pept_C19_DUSP"/>
</dbReference>
<feature type="compositionally biased region" description="Basic and acidic residues" evidence="8">
    <location>
        <begin position="738"/>
        <end position="761"/>
    </location>
</feature>
<dbReference type="PROSITE" id="PS00972">
    <property type="entry name" value="USP_1"/>
    <property type="match status" value="1"/>
</dbReference>
<keyword evidence="5" id="KW-0833">Ubl conjugation pathway</keyword>
<dbReference type="Pfam" id="PF00443">
    <property type="entry name" value="UCH"/>
    <property type="match status" value="1"/>
</dbReference>
<gene>
    <name evidence="12" type="ORF">DMC30DRAFT_363069</name>
</gene>
<feature type="region of interest" description="Disordered" evidence="8">
    <location>
        <begin position="549"/>
        <end position="579"/>
    </location>
</feature>
<evidence type="ECO:0000256" key="2">
    <source>
        <dbReference type="ARBA" id="ARBA00009085"/>
    </source>
</evidence>
<dbReference type="GO" id="GO:0006508">
    <property type="term" value="P:proteolysis"/>
    <property type="evidence" value="ECO:0007669"/>
    <property type="project" value="UniProtKB-KW"/>
</dbReference>
<dbReference type="InterPro" id="IPR050164">
    <property type="entry name" value="Peptidase_C19"/>
</dbReference>
<dbReference type="OrthoDB" id="289038at2759"/>
<dbReference type="Pfam" id="PF00240">
    <property type="entry name" value="ubiquitin"/>
    <property type="match status" value="1"/>
</dbReference>
<comment type="similarity">
    <text evidence="2">Belongs to the peptidase C19 family.</text>
</comment>
<dbReference type="STRING" id="5288.A0A5C5FXM2"/>
<accession>A0A5C5FXM2</accession>
<evidence type="ECO:0000256" key="1">
    <source>
        <dbReference type="ARBA" id="ARBA00000707"/>
    </source>
</evidence>
<keyword evidence="4" id="KW-0645">Protease</keyword>
<reference evidence="12 13" key="1">
    <citation type="submission" date="2019-03" db="EMBL/GenBank/DDBJ databases">
        <title>Rhodosporidium diobovatum UCD-FST 08-225 genome sequencing, assembly, and annotation.</title>
        <authorList>
            <person name="Fakankun I.U."/>
            <person name="Fristensky B."/>
            <person name="Levin D.B."/>
        </authorList>
    </citation>
    <scope>NUCLEOTIDE SEQUENCE [LARGE SCALE GENOMIC DNA]</scope>
    <source>
        <strain evidence="12 13">UCD-FST 08-225</strain>
    </source>
</reference>
<feature type="compositionally biased region" description="Basic residues" evidence="8">
    <location>
        <begin position="120"/>
        <end position="133"/>
    </location>
</feature>
<dbReference type="Proteomes" id="UP000311382">
    <property type="component" value="Unassembled WGS sequence"/>
</dbReference>
<dbReference type="Gene3D" id="3.10.20.90">
    <property type="entry name" value="Phosphatidylinositol 3-kinase Catalytic Subunit, Chain A, domain 1"/>
    <property type="match status" value="1"/>
</dbReference>
<feature type="region of interest" description="Disordered" evidence="8">
    <location>
        <begin position="651"/>
        <end position="775"/>
    </location>
</feature>
<feature type="domain" description="Ubiquitin-like" evidence="9">
    <location>
        <begin position="1176"/>
        <end position="1231"/>
    </location>
</feature>
<dbReference type="InterPro" id="IPR029071">
    <property type="entry name" value="Ubiquitin-like_domsf"/>
</dbReference>
<dbReference type="GO" id="GO:0005634">
    <property type="term" value="C:nucleus"/>
    <property type="evidence" value="ECO:0007669"/>
    <property type="project" value="TreeGrafter"/>
</dbReference>
<dbReference type="Gene3D" id="3.90.70.10">
    <property type="entry name" value="Cysteine proteinases"/>
    <property type="match status" value="1"/>
</dbReference>
<feature type="compositionally biased region" description="Low complexity" evidence="8">
    <location>
        <begin position="552"/>
        <end position="572"/>
    </location>
</feature>
<evidence type="ECO:0000256" key="4">
    <source>
        <dbReference type="ARBA" id="ARBA00022670"/>
    </source>
</evidence>
<dbReference type="SUPFAM" id="SSF143791">
    <property type="entry name" value="DUSP-like"/>
    <property type="match status" value="1"/>
</dbReference>
<comment type="caution">
    <text evidence="12">The sequence shown here is derived from an EMBL/GenBank/DDBJ whole genome shotgun (WGS) entry which is preliminary data.</text>
</comment>
<evidence type="ECO:0000259" key="10">
    <source>
        <dbReference type="PROSITE" id="PS50235"/>
    </source>
</evidence>
<organism evidence="12 13">
    <name type="scientific">Rhodotorula diobovata</name>
    <dbReference type="NCBI Taxonomy" id="5288"/>
    <lineage>
        <taxon>Eukaryota</taxon>
        <taxon>Fungi</taxon>
        <taxon>Dikarya</taxon>
        <taxon>Basidiomycota</taxon>
        <taxon>Pucciniomycotina</taxon>
        <taxon>Microbotryomycetes</taxon>
        <taxon>Sporidiobolales</taxon>
        <taxon>Sporidiobolaceae</taxon>
        <taxon>Rhodotorula</taxon>
    </lineage>
</organism>
<dbReference type="GO" id="GO:0016579">
    <property type="term" value="P:protein deubiquitination"/>
    <property type="evidence" value="ECO:0007669"/>
    <property type="project" value="InterPro"/>
</dbReference>
<dbReference type="PANTHER" id="PTHR24006:SF888">
    <property type="entry name" value="UBIQUITIN CARBOXYL-TERMINAL HYDROLASE 30"/>
    <property type="match status" value="1"/>
</dbReference>
<dbReference type="Gene3D" id="3.30.2230.10">
    <property type="entry name" value="DUSP-like"/>
    <property type="match status" value="1"/>
</dbReference>
<evidence type="ECO:0000256" key="3">
    <source>
        <dbReference type="ARBA" id="ARBA00012759"/>
    </source>
</evidence>
<dbReference type="PROSITE" id="PS00973">
    <property type="entry name" value="USP_2"/>
    <property type="match status" value="1"/>
</dbReference>
<proteinExistence type="inferred from homology"/>
<evidence type="ECO:0000256" key="6">
    <source>
        <dbReference type="ARBA" id="ARBA00022801"/>
    </source>
</evidence>
<evidence type="ECO:0000256" key="7">
    <source>
        <dbReference type="ARBA" id="ARBA00022807"/>
    </source>
</evidence>
<dbReference type="PROSITE" id="PS51283">
    <property type="entry name" value="DUSP"/>
    <property type="match status" value="1"/>
</dbReference>
<evidence type="ECO:0000259" key="9">
    <source>
        <dbReference type="PROSITE" id="PS50053"/>
    </source>
</evidence>
<dbReference type="GO" id="GO:0004843">
    <property type="term" value="F:cysteine-type deubiquitinase activity"/>
    <property type="evidence" value="ECO:0007669"/>
    <property type="project" value="UniProtKB-EC"/>
</dbReference>
<feature type="region of interest" description="Disordered" evidence="8">
    <location>
        <begin position="1119"/>
        <end position="1152"/>
    </location>
</feature>
<dbReference type="EC" id="3.4.19.12" evidence="3"/>
<evidence type="ECO:0000259" key="11">
    <source>
        <dbReference type="PROSITE" id="PS51283"/>
    </source>
</evidence>
<name>A0A5C5FXM2_9BASI</name>
<dbReference type="SUPFAM" id="SSF54001">
    <property type="entry name" value="Cysteine proteinases"/>
    <property type="match status" value="1"/>
</dbReference>
<feature type="compositionally biased region" description="Acidic residues" evidence="8">
    <location>
        <begin position="698"/>
        <end position="707"/>
    </location>
</feature>
<feature type="region of interest" description="Disordered" evidence="8">
    <location>
        <begin position="1239"/>
        <end position="1266"/>
    </location>
</feature>
<dbReference type="PANTHER" id="PTHR24006">
    <property type="entry name" value="UBIQUITIN CARBOXYL-TERMINAL HYDROLASE"/>
    <property type="match status" value="1"/>
</dbReference>
<keyword evidence="6" id="KW-0378">Hydrolase</keyword>
<evidence type="ECO:0000313" key="13">
    <source>
        <dbReference type="Proteomes" id="UP000311382"/>
    </source>
</evidence>
<dbReference type="InterPro" id="IPR000626">
    <property type="entry name" value="Ubiquitin-like_dom"/>
</dbReference>
<dbReference type="GO" id="GO:0005829">
    <property type="term" value="C:cytosol"/>
    <property type="evidence" value="ECO:0007669"/>
    <property type="project" value="TreeGrafter"/>
</dbReference>
<keyword evidence="13" id="KW-1185">Reference proteome</keyword>
<dbReference type="EMBL" id="SOZI01000040">
    <property type="protein sequence ID" value="TNY21627.1"/>
    <property type="molecule type" value="Genomic_DNA"/>
</dbReference>
<feature type="compositionally biased region" description="Acidic residues" evidence="8">
    <location>
        <begin position="96"/>
        <end position="110"/>
    </location>
</feature>
<dbReference type="PROSITE" id="PS50235">
    <property type="entry name" value="USP_3"/>
    <property type="match status" value="1"/>
</dbReference>
<feature type="domain" description="DUSP" evidence="11">
    <location>
        <begin position="969"/>
        <end position="1084"/>
    </location>
</feature>
<dbReference type="InterPro" id="IPR035927">
    <property type="entry name" value="DUSP-like_sf"/>
</dbReference>
<feature type="compositionally biased region" description="Polar residues" evidence="8">
    <location>
        <begin position="715"/>
        <end position="737"/>
    </location>
</feature>
<dbReference type="InterPro" id="IPR018200">
    <property type="entry name" value="USP_CS"/>
</dbReference>
<feature type="compositionally biased region" description="Basic and acidic residues" evidence="8">
    <location>
        <begin position="1119"/>
        <end position="1143"/>
    </location>
</feature>
<evidence type="ECO:0000256" key="8">
    <source>
        <dbReference type="SAM" id="MobiDB-lite"/>
    </source>
</evidence>
<dbReference type="InterPro" id="IPR038765">
    <property type="entry name" value="Papain-like_cys_pep_sf"/>
</dbReference>
<feature type="region of interest" description="Disordered" evidence="8">
    <location>
        <begin position="175"/>
        <end position="200"/>
    </location>
</feature>
<dbReference type="PROSITE" id="PS50053">
    <property type="entry name" value="UBIQUITIN_2"/>
    <property type="match status" value="1"/>
</dbReference>
<feature type="compositionally biased region" description="Basic and acidic residues" evidence="8">
    <location>
        <begin position="681"/>
        <end position="697"/>
    </location>
</feature>
<feature type="compositionally biased region" description="Pro residues" evidence="8">
    <location>
        <begin position="71"/>
        <end position="89"/>
    </location>
</feature>
<protein>
    <recommendedName>
        <fullName evidence="3">ubiquitinyl hydrolase 1</fullName>
        <ecNumber evidence="3">3.4.19.12</ecNumber>
    </recommendedName>
</protein>
<dbReference type="SMART" id="SM00213">
    <property type="entry name" value="UBQ"/>
    <property type="match status" value="1"/>
</dbReference>